<reference evidence="2" key="1">
    <citation type="submission" date="2020-05" db="EMBL/GenBank/DDBJ databases">
        <title>Mycena genomes resolve the evolution of fungal bioluminescence.</title>
        <authorList>
            <person name="Tsai I.J."/>
        </authorList>
    </citation>
    <scope>NUCLEOTIDE SEQUENCE</scope>
    <source>
        <strain evidence="2">CCC161011</strain>
    </source>
</reference>
<organism evidence="2 3">
    <name type="scientific">Mycena venus</name>
    <dbReference type="NCBI Taxonomy" id="2733690"/>
    <lineage>
        <taxon>Eukaryota</taxon>
        <taxon>Fungi</taxon>
        <taxon>Dikarya</taxon>
        <taxon>Basidiomycota</taxon>
        <taxon>Agaricomycotina</taxon>
        <taxon>Agaricomycetes</taxon>
        <taxon>Agaricomycetidae</taxon>
        <taxon>Agaricales</taxon>
        <taxon>Marasmiineae</taxon>
        <taxon>Mycenaceae</taxon>
        <taxon>Mycena</taxon>
    </lineage>
</organism>
<accession>A0A8H6Y8G2</accession>
<proteinExistence type="predicted"/>
<gene>
    <name evidence="2" type="ORF">MVEN_01065100</name>
</gene>
<dbReference type="OrthoDB" id="3034527at2759"/>
<evidence type="ECO:0000313" key="2">
    <source>
        <dbReference type="EMBL" id="KAF7353796.1"/>
    </source>
</evidence>
<name>A0A8H6Y8G2_9AGAR</name>
<dbReference type="Proteomes" id="UP000620124">
    <property type="component" value="Unassembled WGS sequence"/>
</dbReference>
<comment type="caution">
    <text evidence="2">The sequence shown here is derived from an EMBL/GenBank/DDBJ whole genome shotgun (WGS) entry which is preliminary data.</text>
</comment>
<evidence type="ECO:0000256" key="1">
    <source>
        <dbReference type="SAM" id="MobiDB-lite"/>
    </source>
</evidence>
<evidence type="ECO:0000313" key="3">
    <source>
        <dbReference type="Proteomes" id="UP000620124"/>
    </source>
</evidence>
<dbReference type="EMBL" id="JACAZI010000008">
    <property type="protein sequence ID" value="KAF7353796.1"/>
    <property type="molecule type" value="Genomic_DNA"/>
</dbReference>
<feature type="region of interest" description="Disordered" evidence="1">
    <location>
        <begin position="99"/>
        <end position="180"/>
    </location>
</feature>
<protein>
    <submittedName>
        <fullName evidence="2">Uncharacterized protein</fullName>
    </submittedName>
</protein>
<dbReference type="AlphaFoldDB" id="A0A8H6Y8G2"/>
<sequence>MAAAQNAALQAVHQERVNNILNRHRELAERITLALDAEVIADSDIDEKALVQSLQNELETLKERTERHEMQDHLRRNGVVNDVRDGLFVMTVQLESRRAELDPSYTPPLRQPAERPSQAAGPSRLDDARVASDAPRLGTSLSGGLEPASGPRRGIQSIRDARDRANATPPSTSLRPRLPIPSDGQTFDVVFLPFRSDHAMQLPDQALCASQLCLRDLGLVFQVRLPRQDSAKRHFDCQVKSFCEDKNIDLQSGQLAESPVWTLMAVKKRSNKCDLHSEFLAPSELTTERLGKAPFDKLRNYLSEDGVNRVLLIAPVYADLKGGINLPNVEKPQMKHYCHVPRVEAAIANRKGKCTNKCPTELDTGSSSRYGTGRTLAH</sequence>
<keyword evidence="3" id="KW-1185">Reference proteome</keyword>